<evidence type="ECO:0000256" key="1">
    <source>
        <dbReference type="SAM" id="MobiDB-lite"/>
    </source>
</evidence>
<keyword evidence="2" id="KW-0472">Membrane</keyword>
<feature type="transmembrane region" description="Helical" evidence="2">
    <location>
        <begin position="6"/>
        <end position="24"/>
    </location>
</feature>
<keyword evidence="2" id="KW-0812">Transmembrane</keyword>
<feature type="compositionally biased region" description="Acidic residues" evidence="1">
    <location>
        <begin position="116"/>
        <end position="129"/>
    </location>
</feature>
<dbReference type="InterPro" id="IPR010004">
    <property type="entry name" value="Uncharacterised_Ycf66"/>
</dbReference>
<feature type="compositionally biased region" description="Acidic residues" evidence="1">
    <location>
        <begin position="260"/>
        <end position="272"/>
    </location>
</feature>
<proteinExistence type="predicted"/>
<protein>
    <recommendedName>
        <fullName evidence="5">Ycf66 family protein</fullName>
    </recommendedName>
</protein>
<keyword evidence="2" id="KW-1133">Transmembrane helix</keyword>
<feature type="compositionally biased region" description="Low complexity" evidence="1">
    <location>
        <begin position="161"/>
        <end position="190"/>
    </location>
</feature>
<evidence type="ECO:0000313" key="3">
    <source>
        <dbReference type="EMBL" id="USR90153.1"/>
    </source>
</evidence>
<feature type="region of interest" description="Disordered" evidence="1">
    <location>
        <begin position="84"/>
        <end position="388"/>
    </location>
</feature>
<sequence length="388" mass="41589">MLAYFLAIAVGLGSFVLFMAAFFFPEVYRKGDFIWSGVGFFYALVLWFCAGRFTGAILLGQSASVALIGWLGWQTLRLRRDVTPQGQQTSTEAIAQTGAKGWFKGKTTQSSPVALTDDDTPEPSDEEMAEPSHEAATEADREAAAETSLESKFEEQTTPDSLPAAAAEADPSEEAIASAASAPWAGQPSPETEAERASDPSESDLNETPTQAQERVSPNAANKAKGKFWQTGIFVQVGRLLRRKPKNTPSTTPPTSETSAADEFDFDEIEDGVETRESQDTIEAPALVEPPAPVEVPTQELDSQEPPTQELESDASETDNIASESESEPEPLKEEETHPSPAEAETEPKDEDSTPSEVSESVEGTSSPTSESEAKEGSGQSDRPEGST</sequence>
<feature type="compositionally biased region" description="Polar residues" evidence="1">
    <location>
        <begin position="206"/>
        <end position="220"/>
    </location>
</feature>
<dbReference type="RefSeq" id="WP_252661954.1">
    <property type="nucleotide sequence ID" value="NZ_CP098611.1"/>
</dbReference>
<accession>A0ABY5APR7</accession>
<feature type="compositionally biased region" description="Polar residues" evidence="1">
    <location>
        <begin position="84"/>
        <end position="94"/>
    </location>
</feature>
<dbReference type="Proteomes" id="UP001056708">
    <property type="component" value="Chromosome"/>
</dbReference>
<organism evidence="3 4">
    <name type="scientific">Phormidium yuhuli AB48</name>
    <dbReference type="NCBI Taxonomy" id="2940671"/>
    <lineage>
        <taxon>Bacteria</taxon>
        <taxon>Bacillati</taxon>
        <taxon>Cyanobacteriota</taxon>
        <taxon>Cyanophyceae</taxon>
        <taxon>Oscillatoriophycideae</taxon>
        <taxon>Oscillatoriales</taxon>
        <taxon>Oscillatoriaceae</taxon>
        <taxon>Phormidium</taxon>
        <taxon>Phormidium yuhuli</taxon>
    </lineage>
</organism>
<keyword evidence="4" id="KW-1185">Reference proteome</keyword>
<gene>
    <name evidence="3" type="ORF">NEA10_15045</name>
</gene>
<feature type="compositionally biased region" description="Low complexity" evidence="1">
    <location>
        <begin position="355"/>
        <end position="371"/>
    </location>
</feature>
<feature type="compositionally biased region" description="Basic and acidic residues" evidence="1">
    <location>
        <begin position="372"/>
        <end position="388"/>
    </location>
</feature>
<name>A0ABY5APR7_9CYAN</name>
<evidence type="ECO:0008006" key="5">
    <source>
        <dbReference type="Google" id="ProtNLM"/>
    </source>
</evidence>
<feature type="compositionally biased region" description="Low complexity" evidence="1">
    <location>
        <begin position="248"/>
        <end position="259"/>
    </location>
</feature>
<feature type="transmembrane region" description="Helical" evidence="2">
    <location>
        <begin position="56"/>
        <end position="73"/>
    </location>
</feature>
<reference evidence="3" key="1">
    <citation type="submission" date="2022-06" db="EMBL/GenBank/DDBJ databases">
        <title>Genome sequence of Phormidium yuhuli AB48 isolated from an industrial photobioreactor environment.</title>
        <authorList>
            <person name="Qiu Y."/>
            <person name="Noonan A.J.C."/>
            <person name="Dofher K."/>
            <person name="Koch M."/>
            <person name="Kieft B."/>
            <person name="Lin X."/>
            <person name="Ziels R.M."/>
            <person name="Hallam S.J."/>
        </authorList>
    </citation>
    <scope>NUCLEOTIDE SEQUENCE</scope>
    <source>
        <strain evidence="3">AB48</strain>
    </source>
</reference>
<feature type="transmembrane region" description="Helical" evidence="2">
    <location>
        <begin position="33"/>
        <end position="50"/>
    </location>
</feature>
<feature type="compositionally biased region" description="Basic and acidic residues" evidence="1">
    <location>
        <begin position="130"/>
        <end position="155"/>
    </location>
</feature>
<dbReference type="Pfam" id="PF07444">
    <property type="entry name" value="Ycf66_N"/>
    <property type="match status" value="1"/>
</dbReference>
<evidence type="ECO:0000256" key="2">
    <source>
        <dbReference type="SAM" id="Phobius"/>
    </source>
</evidence>
<feature type="compositionally biased region" description="Acidic residues" evidence="1">
    <location>
        <begin position="344"/>
        <end position="354"/>
    </location>
</feature>
<dbReference type="EMBL" id="CP098611">
    <property type="protein sequence ID" value="USR90153.1"/>
    <property type="molecule type" value="Genomic_DNA"/>
</dbReference>
<evidence type="ECO:0000313" key="4">
    <source>
        <dbReference type="Proteomes" id="UP001056708"/>
    </source>
</evidence>